<evidence type="ECO:0000313" key="3">
    <source>
        <dbReference type="Proteomes" id="UP001159405"/>
    </source>
</evidence>
<protein>
    <submittedName>
        <fullName evidence="2">Uncharacterized protein</fullName>
    </submittedName>
</protein>
<organism evidence="2 3">
    <name type="scientific">Porites lobata</name>
    <dbReference type="NCBI Taxonomy" id="104759"/>
    <lineage>
        <taxon>Eukaryota</taxon>
        <taxon>Metazoa</taxon>
        <taxon>Cnidaria</taxon>
        <taxon>Anthozoa</taxon>
        <taxon>Hexacorallia</taxon>
        <taxon>Scleractinia</taxon>
        <taxon>Fungiina</taxon>
        <taxon>Poritidae</taxon>
        <taxon>Porites</taxon>
    </lineage>
</organism>
<keyword evidence="3" id="KW-1185">Reference proteome</keyword>
<feature type="non-terminal residue" evidence="2">
    <location>
        <position position="236"/>
    </location>
</feature>
<evidence type="ECO:0000313" key="2">
    <source>
        <dbReference type="EMBL" id="CAH3038526.1"/>
    </source>
</evidence>
<dbReference type="EMBL" id="CALNXK010000006">
    <property type="protein sequence ID" value="CAH3038526.1"/>
    <property type="molecule type" value="Genomic_DNA"/>
</dbReference>
<accession>A0ABN8MXZ5</accession>
<proteinExistence type="predicted"/>
<feature type="compositionally biased region" description="Polar residues" evidence="1">
    <location>
        <begin position="186"/>
        <end position="220"/>
    </location>
</feature>
<feature type="region of interest" description="Disordered" evidence="1">
    <location>
        <begin position="1"/>
        <end position="29"/>
    </location>
</feature>
<reference evidence="2 3" key="1">
    <citation type="submission" date="2022-05" db="EMBL/GenBank/DDBJ databases">
        <authorList>
            <consortium name="Genoscope - CEA"/>
            <person name="William W."/>
        </authorList>
    </citation>
    <scope>NUCLEOTIDE SEQUENCE [LARGE SCALE GENOMIC DNA]</scope>
</reference>
<feature type="region of interest" description="Disordered" evidence="1">
    <location>
        <begin position="184"/>
        <end position="236"/>
    </location>
</feature>
<sequence>MQQETESCVLDEDPLEVSNEKSENKSSHVRAIHPSKDLNRYIVDKFHQPTAKSKAAPFEAIDLSIYKPSARCLAFSTSEDRLLLWIVAFQFRYYEITGNGTDYTVIWEEQDNPSSTSKCDKICIHLSMNTSTGEEKLVTITVFGTTGRILVQGKKYDEWSKFDFPVMLKIVNTLSDLQPLSSLSSVGDQQPLPSRFPYTTSSGDASYTNAVKNGHNTYNIPQSPQQQQNFPPQHYN</sequence>
<feature type="compositionally biased region" description="Low complexity" evidence="1">
    <location>
        <begin position="221"/>
        <end position="236"/>
    </location>
</feature>
<dbReference type="Proteomes" id="UP001159405">
    <property type="component" value="Unassembled WGS sequence"/>
</dbReference>
<evidence type="ECO:0000256" key="1">
    <source>
        <dbReference type="SAM" id="MobiDB-lite"/>
    </source>
</evidence>
<comment type="caution">
    <text evidence="2">The sequence shown here is derived from an EMBL/GenBank/DDBJ whole genome shotgun (WGS) entry which is preliminary data.</text>
</comment>
<name>A0ABN8MXZ5_9CNID</name>
<gene>
    <name evidence="2" type="ORF">PLOB_00039269</name>
</gene>